<dbReference type="Proteomes" id="UP000663828">
    <property type="component" value="Unassembled WGS sequence"/>
</dbReference>
<dbReference type="EMBL" id="CAJNOR010018978">
    <property type="protein sequence ID" value="CAF1689151.1"/>
    <property type="molecule type" value="Genomic_DNA"/>
</dbReference>
<keyword evidence="1" id="KW-0812">Transmembrane</keyword>
<feature type="non-terminal residue" evidence="2">
    <location>
        <position position="216"/>
    </location>
</feature>
<dbReference type="AlphaFoldDB" id="A0A816HR16"/>
<keyword evidence="1" id="KW-1133">Transmembrane helix</keyword>
<protein>
    <submittedName>
        <fullName evidence="2">Uncharacterized protein</fullName>
    </submittedName>
</protein>
<keyword evidence="3" id="KW-1185">Reference proteome</keyword>
<feature type="non-terminal residue" evidence="2">
    <location>
        <position position="1"/>
    </location>
</feature>
<organism evidence="2 3">
    <name type="scientific">Adineta ricciae</name>
    <name type="common">Rotifer</name>
    <dbReference type="NCBI Taxonomy" id="249248"/>
    <lineage>
        <taxon>Eukaryota</taxon>
        <taxon>Metazoa</taxon>
        <taxon>Spiralia</taxon>
        <taxon>Gnathifera</taxon>
        <taxon>Rotifera</taxon>
        <taxon>Eurotatoria</taxon>
        <taxon>Bdelloidea</taxon>
        <taxon>Adinetida</taxon>
        <taxon>Adinetidae</taxon>
        <taxon>Adineta</taxon>
    </lineage>
</organism>
<reference evidence="2" key="1">
    <citation type="submission" date="2021-02" db="EMBL/GenBank/DDBJ databases">
        <authorList>
            <person name="Nowell W R."/>
        </authorList>
    </citation>
    <scope>NUCLEOTIDE SEQUENCE</scope>
</reference>
<comment type="caution">
    <text evidence="2">The sequence shown here is derived from an EMBL/GenBank/DDBJ whole genome shotgun (WGS) entry which is preliminary data.</text>
</comment>
<name>A0A816HR16_ADIRI</name>
<gene>
    <name evidence="2" type="ORF">XAT740_LOCUS63174</name>
</gene>
<evidence type="ECO:0000313" key="2">
    <source>
        <dbReference type="EMBL" id="CAF1689151.1"/>
    </source>
</evidence>
<keyword evidence="1" id="KW-0472">Membrane</keyword>
<proteinExistence type="predicted"/>
<evidence type="ECO:0000313" key="3">
    <source>
        <dbReference type="Proteomes" id="UP000663828"/>
    </source>
</evidence>
<evidence type="ECO:0000256" key="1">
    <source>
        <dbReference type="SAM" id="Phobius"/>
    </source>
</evidence>
<feature type="transmembrane region" description="Helical" evidence="1">
    <location>
        <begin position="22"/>
        <end position="45"/>
    </location>
</feature>
<sequence length="216" mass="25118">FSGIIPSIDPYEIQIERLTTRIYILLFILISSPLLLVNILTVRFATETITNPTESVFAELHFHYGNYLQCPCTKSTIFYYEISDNIYRMHTICNDSHFINRDWLVEFPLEIKRQLAVLANICQRSRTTVDLANVIFASLILQTDYVLSRKILDARLRAVYHQLQAQTKTEIFTPFQLNRILIHTDKLLRNSDTQIYHPSGGIETIFNSYDNETCSC</sequence>
<accession>A0A816HR16</accession>